<protein>
    <submittedName>
        <fullName evidence="2">RidA family protein</fullName>
    </submittedName>
</protein>
<comment type="caution">
    <text evidence="2">The sequence shown here is derived from an EMBL/GenBank/DDBJ whole genome shotgun (WGS) entry which is preliminary data.</text>
</comment>
<dbReference type="InterPro" id="IPR013813">
    <property type="entry name" value="Endoribo_LPSP/chorism_mut-like"/>
</dbReference>
<keyword evidence="3" id="KW-1185">Reference proteome</keyword>
<dbReference type="SUPFAM" id="SSF55298">
    <property type="entry name" value="YjgF-like"/>
    <property type="match status" value="1"/>
</dbReference>
<feature type="domain" description="Endoribonuclease L-PSP/chorismate mutase-like" evidence="1">
    <location>
        <begin position="4"/>
        <end position="141"/>
    </location>
</feature>
<sequence length="151" mass="15777">MSIEAKLEELGIELPEAAAPVASYQPLVVSGDTAYVSGQLPFVDGQLVTGKLGQDVTLERGQEAARACGMMILAQLKAAGLLERVEKVVKLGGFVSSIPSFTDQPKVVNGTSDLMFEVFGEAGRHARSAVGVPVLPLDAAVEVDAIIALKE</sequence>
<evidence type="ECO:0000259" key="1">
    <source>
        <dbReference type="Pfam" id="PF14588"/>
    </source>
</evidence>
<dbReference type="EMBL" id="JAIGNK010000003">
    <property type="protein sequence ID" value="MBX7458927.1"/>
    <property type="molecule type" value="Genomic_DNA"/>
</dbReference>
<dbReference type="RefSeq" id="WP_221574282.1">
    <property type="nucleotide sequence ID" value="NZ_JAIGNK010000003.1"/>
</dbReference>
<name>A0ABS7IZD1_9SPHN</name>
<evidence type="ECO:0000313" key="2">
    <source>
        <dbReference type="EMBL" id="MBX7458927.1"/>
    </source>
</evidence>
<dbReference type="InterPro" id="IPR035959">
    <property type="entry name" value="RutC-like_sf"/>
</dbReference>
<reference evidence="2 3" key="1">
    <citation type="submission" date="2021-08" db="EMBL/GenBank/DDBJ databases">
        <title>Comparative Genomics Analysis of the Genus Qipengyuania Reveals Extensive Genetic Diversity and Metabolic Versatility, Including the Description of Fifteen Novel Species.</title>
        <authorList>
            <person name="Liu Y."/>
        </authorList>
    </citation>
    <scope>NUCLEOTIDE SEQUENCE [LARGE SCALE GENOMIC DNA]</scope>
    <source>
        <strain evidence="2 3">1NDH17</strain>
    </source>
</reference>
<dbReference type="CDD" id="cd02199">
    <property type="entry name" value="YjgF_YER057c_UK114_like_1"/>
    <property type="match status" value="1"/>
</dbReference>
<dbReference type="PANTHER" id="PTHR43760:SF1">
    <property type="entry name" value="ENDORIBONUCLEASE L-PSP_CHORISMATE MUTASE-LIKE DOMAIN-CONTAINING PROTEIN"/>
    <property type="match status" value="1"/>
</dbReference>
<accession>A0ABS7IZD1</accession>
<gene>
    <name evidence="2" type="ORF">K3152_11775</name>
</gene>
<organism evidence="2 3">
    <name type="scientific">Qipengyuania polymorpha</name>
    <dbReference type="NCBI Taxonomy" id="2867234"/>
    <lineage>
        <taxon>Bacteria</taxon>
        <taxon>Pseudomonadati</taxon>
        <taxon>Pseudomonadota</taxon>
        <taxon>Alphaproteobacteria</taxon>
        <taxon>Sphingomonadales</taxon>
        <taxon>Erythrobacteraceae</taxon>
        <taxon>Qipengyuania</taxon>
    </lineage>
</organism>
<dbReference type="Gene3D" id="3.30.1330.40">
    <property type="entry name" value="RutC-like"/>
    <property type="match status" value="1"/>
</dbReference>
<dbReference type="Proteomes" id="UP000783253">
    <property type="component" value="Unassembled WGS sequence"/>
</dbReference>
<dbReference type="PANTHER" id="PTHR43760">
    <property type="entry name" value="ENDORIBONUCLEASE-RELATED"/>
    <property type="match status" value="1"/>
</dbReference>
<evidence type="ECO:0000313" key="3">
    <source>
        <dbReference type="Proteomes" id="UP000783253"/>
    </source>
</evidence>
<dbReference type="Pfam" id="PF14588">
    <property type="entry name" value="YjgF_endoribonc"/>
    <property type="match status" value="1"/>
</dbReference>
<proteinExistence type="predicted"/>